<comment type="caution">
    <text evidence="9">The sequence shown here is derived from an EMBL/GenBank/DDBJ whole genome shotgun (WGS) entry which is preliminary data.</text>
</comment>
<feature type="transmembrane region" description="Helical" evidence="8">
    <location>
        <begin position="12"/>
        <end position="34"/>
    </location>
</feature>
<evidence type="ECO:0000256" key="3">
    <source>
        <dbReference type="ARBA" id="ARBA00022475"/>
    </source>
</evidence>
<reference evidence="9" key="1">
    <citation type="submission" date="2022-08" db="EMBL/GenBank/DDBJ databases">
        <authorList>
            <person name="Dzunkova M."/>
            <person name="La Clair J."/>
            <person name="Tyml T."/>
            <person name="Doud D."/>
            <person name="Schulz F."/>
            <person name="Piquer S."/>
            <person name="Porcel Sanchis D."/>
            <person name="Osborn A."/>
            <person name="Robinson D."/>
            <person name="Louie K.B."/>
            <person name="Bowen B.P."/>
            <person name="Bowers R."/>
            <person name="Lee J."/>
            <person name="Arnau Llombart V."/>
            <person name="Diaz Villanueva W."/>
            <person name="Gosliner T."/>
            <person name="Northen T."/>
            <person name="Cheng J.-F."/>
            <person name="Burkart M.D."/>
            <person name="Woyke T."/>
        </authorList>
    </citation>
    <scope>NUCLEOTIDE SEQUENCE</scope>
    <source>
        <strain evidence="9">Df01</strain>
    </source>
</reference>
<dbReference type="EMBL" id="JANQAO010000001">
    <property type="protein sequence ID" value="MDM5146886.1"/>
    <property type="molecule type" value="Genomic_DNA"/>
</dbReference>
<dbReference type="Proteomes" id="UP001168167">
    <property type="component" value="Unassembled WGS sequence"/>
</dbReference>
<evidence type="ECO:0000256" key="4">
    <source>
        <dbReference type="ARBA" id="ARBA00022692"/>
    </source>
</evidence>
<comment type="subcellular location">
    <subcellularLocation>
        <location evidence="1">Cell membrane</location>
        <topology evidence="1">Single-pass membrane protein</topology>
    </subcellularLocation>
    <subcellularLocation>
        <location evidence="7">Cell membrane</location>
        <topology evidence="7">Single-pass type II membrane protein</topology>
    </subcellularLocation>
</comment>
<keyword evidence="6 8" id="KW-0472">Membrane</keyword>
<protein>
    <submittedName>
        <fullName evidence="9">Biopolymer transporter ExbD</fullName>
    </submittedName>
</protein>
<evidence type="ECO:0000256" key="6">
    <source>
        <dbReference type="ARBA" id="ARBA00023136"/>
    </source>
</evidence>
<keyword evidence="7" id="KW-0813">Transport</keyword>
<organism evidence="9 10">
    <name type="scientific">Candidatus Doriopsillibacter californiensis</name>
    <dbReference type="NCBI Taxonomy" id="2970740"/>
    <lineage>
        <taxon>Bacteria</taxon>
        <taxon>Pseudomonadati</taxon>
        <taxon>Pseudomonadota</taxon>
        <taxon>Gammaproteobacteria</taxon>
        <taxon>Candidatus Tethybacterales</taxon>
        <taxon>Candidatus Persebacteraceae</taxon>
        <taxon>Candidatus Doriopsillibacter</taxon>
    </lineage>
</organism>
<keyword evidence="3" id="KW-1003">Cell membrane</keyword>
<evidence type="ECO:0000256" key="5">
    <source>
        <dbReference type="ARBA" id="ARBA00022989"/>
    </source>
</evidence>
<comment type="similarity">
    <text evidence="2 7">Belongs to the ExbD/TolR family.</text>
</comment>
<proteinExistence type="inferred from homology"/>
<sequence length="142" mass="15735">MSKRLAPISNINVVPYLDVMLVLLVIFMITTPLFNQGVVELPSVGDAPLSEQKPEAVEIIYSEATVNPYRIIDRANDEETAQLNITELLDLLNQKKLLHPDKPIIISAAEKLEYKNVMALLGKLQHEGFNQVGLVAKNSDGN</sequence>
<dbReference type="Gene3D" id="3.30.420.270">
    <property type="match status" value="1"/>
</dbReference>
<evidence type="ECO:0000256" key="2">
    <source>
        <dbReference type="ARBA" id="ARBA00005811"/>
    </source>
</evidence>
<dbReference type="PANTHER" id="PTHR30558:SF7">
    <property type="entry name" value="TOL-PAL SYSTEM PROTEIN TOLR"/>
    <property type="match status" value="1"/>
</dbReference>
<keyword evidence="7" id="KW-0653">Protein transport</keyword>
<evidence type="ECO:0000313" key="10">
    <source>
        <dbReference type="Proteomes" id="UP001168167"/>
    </source>
</evidence>
<evidence type="ECO:0000256" key="7">
    <source>
        <dbReference type="RuleBase" id="RU003879"/>
    </source>
</evidence>
<name>A0ABT7QJJ0_9GAMM</name>
<keyword evidence="10" id="KW-1185">Reference proteome</keyword>
<evidence type="ECO:0000313" key="9">
    <source>
        <dbReference type="EMBL" id="MDM5146886.1"/>
    </source>
</evidence>
<dbReference type="InterPro" id="IPR003400">
    <property type="entry name" value="ExbD"/>
</dbReference>
<dbReference type="PANTHER" id="PTHR30558">
    <property type="entry name" value="EXBD MEMBRANE COMPONENT OF PMF-DRIVEN MACROMOLECULE IMPORT SYSTEM"/>
    <property type="match status" value="1"/>
</dbReference>
<keyword evidence="5 8" id="KW-1133">Transmembrane helix</keyword>
<evidence type="ECO:0000256" key="1">
    <source>
        <dbReference type="ARBA" id="ARBA00004162"/>
    </source>
</evidence>
<dbReference type="Pfam" id="PF02472">
    <property type="entry name" value="ExbD"/>
    <property type="match status" value="1"/>
</dbReference>
<reference evidence="9" key="2">
    <citation type="journal article" date="2023" name="Microbiome">
        <title>Synthase-selected sorting approach identifies a beta-lactone synthase in a nudibranch symbiotic bacterium.</title>
        <authorList>
            <person name="Dzunkova M."/>
            <person name="La Clair J.J."/>
            <person name="Tyml T."/>
            <person name="Doud D."/>
            <person name="Schulz F."/>
            <person name="Piquer-Esteban S."/>
            <person name="Porcel Sanchis D."/>
            <person name="Osborn A."/>
            <person name="Robinson D."/>
            <person name="Louie K.B."/>
            <person name="Bowen B.P."/>
            <person name="Bowers R.M."/>
            <person name="Lee J."/>
            <person name="Arnau V."/>
            <person name="Diaz-Villanueva W."/>
            <person name="Stepanauskas R."/>
            <person name="Gosliner T."/>
            <person name="Date S.V."/>
            <person name="Northen T.R."/>
            <person name="Cheng J.F."/>
            <person name="Burkart M.D."/>
            <person name="Woyke T."/>
        </authorList>
    </citation>
    <scope>NUCLEOTIDE SEQUENCE</scope>
    <source>
        <strain evidence="9">Df01</strain>
    </source>
</reference>
<gene>
    <name evidence="9" type="ORF">NQX30_00590</name>
</gene>
<accession>A0ABT7QJJ0</accession>
<keyword evidence="4 7" id="KW-0812">Transmembrane</keyword>
<evidence type="ECO:0000256" key="8">
    <source>
        <dbReference type="SAM" id="Phobius"/>
    </source>
</evidence>